<reference evidence="3" key="1">
    <citation type="journal article" date="2015" name="Genome Announc.">
        <title>Draft Genome Sequence of an Anaerobic Ammonium-Oxidizing Bacterium, "Candidatus Brocadia sinica".</title>
        <authorList>
            <person name="Oshiki M."/>
            <person name="Shinyako-Hata K."/>
            <person name="Satoh H."/>
            <person name="Okabe S."/>
        </authorList>
    </citation>
    <scope>NUCLEOTIDE SEQUENCE [LARGE SCALE GENOMIC DNA]</scope>
    <source>
        <strain evidence="3">JPN1</strain>
    </source>
</reference>
<evidence type="ECO:0000313" key="3">
    <source>
        <dbReference type="Proteomes" id="UP000032309"/>
    </source>
</evidence>
<proteinExistence type="predicted"/>
<sequence>MPERLQNNKRFGYDKKLRTYYEIKVNNLVRYYKTISAACLWIVIFVITTFPTAYSFDDTDSGLDLSPTHLLNYLSYNYKGFDMRIADISVGEMFDDNITYDKKNKREDFVTLAGIGLGVKYEGKMRRLELLGNVSHRAYAKNSDFDNTTEDLTLSFENEFSRHDRVSLNNVFVHSTEPLFNRFDFFDEQFARRGGQFEYFRNKFDIDYTRDVTRQLTIIARYGNYVDIFSGADAQDSFLNKAGFEADYLFSSTTTFSFSYDFANREFENNKDASIQTIAAGIRQYITQKLYFDLRPGIDLIDSFDDENLVRPIVLASLAYKKDADTIALLSFEKRYNTNPYNDDIFNIRWKTTASVTRQLLERLQCSLSIFYGDGEFISSDFTNKFLGAKSNLNYDITKILKGNFTYTYSESDSNVDTAGYTKNTVFFGLSAEF</sequence>
<comment type="caution">
    <text evidence="2">The sequence shown here is derived from an EMBL/GenBank/DDBJ whole genome shotgun (WGS) entry which is preliminary data.</text>
</comment>
<evidence type="ECO:0000313" key="2">
    <source>
        <dbReference type="EMBL" id="GAN35345.1"/>
    </source>
</evidence>
<name>A0ABQ0K2R5_9BACT</name>
<keyword evidence="3" id="KW-1185">Reference proteome</keyword>
<dbReference type="Pfam" id="PF10082">
    <property type="entry name" value="BBP2_2"/>
    <property type="match status" value="1"/>
</dbReference>
<protein>
    <submittedName>
        <fullName evidence="2">Uncharacterized protein</fullName>
    </submittedName>
</protein>
<accession>A0ABQ0K2R5</accession>
<organism evidence="2 3">
    <name type="scientific">Candidatus Brocadia sinica JPN1</name>
    <dbReference type="NCBI Taxonomy" id="1197129"/>
    <lineage>
        <taxon>Bacteria</taxon>
        <taxon>Pseudomonadati</taxon>
        <taxon>Planctomycetota</taxon>
        <taxon>Candidatus Brocadiia</taxon>
        <taxon>Candidatus Brocadiales</taxon>
        <taxon>Candidatus Brocadiaceae</taxon>
        <taxon>Candidatus Brocadia</taxon>
    </lineage>
</organism>
<keyword evidence="1" id="KW-0812">Transmembrane</keyword>
<keyword evidence="1" id="KW-0472">Membrane</keyword>
<keyword evidence="1" id="KW-1133">Transmembrane helix</keyword>
<dbReference type="Proteomes" id="UP000032309">
    <property type="component" value="Unassembled WGS sequence"/>
</dbReference>
<gene>
    <name evidence="2" type="ORF">BROSI_A3896</name>
</gene>
<dbReference type="EMBL" id="BAFN01000001">
    <property type="protein sequence ID" value="GAN35345.1"/>
    <property type="molecule type" value="Genomic_DNA"/>
</dbReference>
<dbReference type="InterPro" id="IPR018759">
    <property type="entry name" value="BBP2_2"/>
</dbReference>
<feature type="transmembrane region" description="Helical" evidence="1">
    <location>
        <begin position="34"/>
        <end position="56"/>
    </location>
</feature>
<evidence type="ECO:0000256" key="1">
    <source>
        <dbReference type="SAM" id="Phobius"/>
    </source>
</evidence>
<dbReference type="RefSeq" id="WP_052565511.1">
    <property type="nucleotide sequence ID" value="NZ_BAFN01000001.1"/>
</dbReference>